<evidence type="ECO:0008006" key="3">
    <source>
        <dbReference type="Google" id="ProtNLM"/>
    </source>
</evidence>
<dbReference type="Proteomes" id="UP000001401">
    <property type="component" value="Chromosome"/>
</dbReference>
<organism evidence="1 2">
    <name type="scientific">Evansella cellulosilytica (strain ATCC 21833 / DSM 2522 / FERM P-1141 / JCM 9156 / N-4)</name>
    <name type="common">Bacillus cellulosilyticus</name>
    <dbReference type="NCBI Taxonomy" id="649639"/>
    <lineage>
        <taxon>Bacteria</taxon>
        <taxon>Bacillati</taxon>
        <taxon>Bacillota</taxon>
        <taxon>Bacilli</taxon>
        <taxon>Bacillales</taxon>
        <taxon>Bacillaceae</taxon>
        <taxon>Evansella</taxon>
    </lineage>
</organism>
<evidence type="ECO:0000313" key="2">
    <source>
        <dbReference type="Proteomes" id="UP000001401"/>
    </source>
</evidence>
<accession>E6TTK9</accession>
<name>E6TTK9_EVAC2</name>
<dbReference type="eggNOG" id="COG1655">
    <property type="taxonomic scope" value="Bacteria"/>
</dbReference>
<dbReference type="HOGENOM" id="CLU_074582_1_0_9"/>
<dbReference type="KEGG" id="bco:Bcell_1380"/>
<protein>
    <recommendedName>
        <fullName evidence="3">DUF2225 domain-containing protein</fullName>
    </recommendedName>
</protein>
<dbReference type="AlphaFoldDB" id="E6TTK9"/>
<evidence type="ECO:0000313" key="1">
    <source>
        <dbReference type="EMBL" id="ADU29645.1"/>
    </source>
</evidence>
<sequence>MNQEISATYDKKISCPLCNHKYTSKKLRSRAIRVEKIENDNFTIYKESQNNPTLYEVYVCPDCGFAFTDQFTTSFSESEVELFRKSVTARWEGLDYGTERSYQDAVNTYKLALLSSNITNQPAIVIAGICLRLSWVLRYKEEQEEENRFLKNAIQKYELSYENGDFKSTKMSEVKLLFLMGAISRRLGLLDKAVVYLSKIIEHKDRHLEPTIVEKAREEWYAARKK</sequence>
<dbReference type="EMBL" id="CP002394">
    <property type="protein sequence ID" value="ADU29645.1"/>
    <property type="molecule type" value="Genomic_DNA"/>
</dbReference>
<dbReference type="STRING" id="649639.Bcell_1380"/>
<dbReference type="Pfam" id="PF09986">
    <property type="entry name" value="DUF2225"/>
    <property type="match status" value="1"/>
</dbReference>
<dbReference type="OrthoDB" id="9780343at2"/>
<reference evidence="1 2" key="1">
    <citation type="submission" date="2010-12" db="EMBL/GenBank/DDBJ databases">
        <title>Complete sequence of Bacillus cellulosilyticus DSM 2522.</title>
        <authorList>
            <consortium name="US DOE Joint Genome Institute"/>
            <person name="Lucas S."/>
            <person name="Copeland A."/>
            <person name="Lapidus A."/>
            <person name="Cheng J.-F."/>
            <person name="Bruce D."/>
            <person name="Goodwin L."/>
            <person name="Pitluck S."/>
            <person name="Chertkov O."/>
            <person name="Detter J.C."/>
            <person name="Han C."/>
            <person name="Tapia R."/>
            <person name="Land M."/>
            <person name="Hauser L."/>
            <person name="Jeffries C."/>
            <person name="Kyrpides N."/>
            <person name="Ivanova N."/>
            <person name="Mikhailova N."/>
            <person name="Brumm P."/>
            <person name="Mead D."/>
            <person name="Woyke T."/>
        </authorList>
    </citation>
    <scope>NUCLEOTIDE SEQUENCE [LARGE SCALE GENOMIC DNA]</scope>
    <source>
        <strain evidence="2">ATCC 21833 / DSM 2522 / FERM P-1141 / JCM 9156 / N-4</strain>
    </source>
</reference>
<gene>
    <name evidence="1" type="ordered locus">Bcell_1380</name>
</gene>
<keyword evidence="2" id="KW-1185">Reference proteome</keyword>
<dbReference type="RefSeq" id="WP_013487982.1">
    <property type="nucleotide sequence ID" value="NC_014829.1"/>
</dbReference>
<proteinExistence type="predicted"/>
<dbReference type="InterPro" id="IPR018708">
    <property type="entry name" value="DUF2225"/>
</dbReference>